<protein>
    <submittedName>
        <fullName evidence="7">TlpA disulfide reductase family protein</fullName>
    </submittedName>
</protein>
<keyword evidence="8" id="KW-1185">Reference proteome</keyword>
<feature type="chain" id="PRO_5045152849" evidence="5">
    <location>
        <begin position="21"/>
        <end position="170"/>
    </location>
</feature>
<evidence type="ECO:0000259" key="6">
    <source>
        <dbReference type="PROSITE" id="PS51352"/>
    </source>
</evidence>
<evidence type="ECO:0000256" key="4">
    <source>
        <dbReference type="ARBA" id="ARBA00023284"/>
    </source>
</evidence>
<dbReference type="InterPro" id="IPR036249">
    <property type="entry name" value="Thioredoxin-like_sf"/>
</dbReference>
<dbReference type="EMBL" id="CP147920">
    <property type="protein sequence ID" value="XAU15927.1"/>
    <property type="molecule type" value="Genomic_DNA"/>
</dbReference>
<dbReference type="Gene3D" id="3.40.30.10">
    <property type="entry name" value="Glutaredoxin"/>
    <property type="match status" value="1"/>
</dbReference>
<comment type="subcellular location">
    <subcellularLocation>
        <location evidence="1">Cell envelope</location>
    </subcellularLocation>
</comment>
<evidence type="ECO:0000256" key="1">
    <source>
        <dbReference type="ARBA" id="ARBA00004196"/>
    </source>
</evidence>
<dbReference type="InterPro" id="IPR050553">
    <property type="entry name" value="Thioredoxin_ResA/DsbE_sf"/>
</dbReference>
<proteinExistence type="predicted"/>
<dbReference type="Proteomes" id="UP001447842">
    <property type="component" value="Chromosome"/>
</dbReference>
<dbReference type="InterPro" id="IPR000866">
    <property type="entry name" value="AhpC/TSA"/>
</dbReference>
<reference evidence="7 8" key="1">
    <citation type="submission" date="2024-03" db="EMBL/GenBank/DDBJ databases">
        <title>Sulfurimonas sp. HSL3-1.</title>
        <authorList>
            <person name="Wang S."/>
        </authorList>
    </citation>
    <scope>NUCLEOTIDE SEQUENCE [LARGE SCALE GENOMIC DNA]</scope>
    <source>
        <strain evidence="7 8">HSL3-1</strain>
    </source>
</reference>
<accession>A0ABZ3HC37</accession>
<evidence type="ECO:0000256" key="2">
    <source>
        <dbReference type="ARBA" id="ARBA00022748"/>
    </source>
</evidence>
<evidence type="ECO:0000256" key="3">
    <source>
        <dbReference type="ARBA" id="ARBA00023157"/>
    </source>
</evidence>
<feature type="signal peptide" evidence="5">
    <location>
        <begin position="1"/>
        <end position="20"/>
    </location>
</feature>
<keyword evidence="5" id="KW-0732">Signal</keyword>
<dbReference type="Pfam" id="PF00578">
    <property type="entry name" value="AhpC-TSA"/>
    <property type="match status" value="1"/>
</dbReference>
<dbReference type="InterPro" id="IPR013766">
    <property type="entry name" value="Thioredoxin_domain"/>
</dbReference>
<dbReference type="SUPFAM" id="SSF52833">
    <property type="entry name" value="Thioredoxin-like"/>
    <property type="match status" value="1"/>
</dbReference>
<name>A0ABZ3HC37_9BACT</name>
<keyword evidence="4" id="KW-0676">Redox-active center</keyword>
<dbReference type="RefSeq" id="WP_345971032.1">
    <property type="nucleotide sequence ID" value="NZ_CP147920.1"/>
</dbReference>
<sequence length="170" mass="19121">MKRIIMMMAALLLTMSSAGAVEMFTLKAAGEKTIAATEMPNGMRFRGYDGKPVLVNFFGKQCRYCKKEIPHLEELKKRYGGRIGIIGIHMQGRMMPQERAQIAGKAGFNYPVFEYEDNMAIVQHIGSRARFNGSIPFNIVFNGKGEVSEIIPGYLSDKDLEMIFSELLKK</sequence>
<evidence type="ECO:0000313" key="8">
    <source>
        <dbReference type="Proteomes" id="UP001447842"/>
    </source>
</evidence>
<keyword evidence="3" id="KW-1015">Disulfide bond</keyword>
<dbReference type="CDD" id="cd02966">
    <property type="entry name" value="TlpA_like_family"/>
    <property type="match status" value="1"/>
</dbReference>
<organism evidence="7 8">
    <name type="scientific">Sulfurimonas diazotrophicus</name>
    <dbReference type="NCBI Taxonomy" id="3131939"/>
    <lineage>
        <taxon>Bacteria</taxon>
        <taxon>Pseudomonadati</taxon>
        <taxon>Campylobacterota</taxon>
        <taxon>Epsilonproteobacteria</taxon>
        <taxon>Campylobacterales</taxon>
        <taxon>Sulfurimonadaceae</taxon>
        <taxon>Sulfurimonas</taxon>
    </lineage>
</organism>
<dbReference type="PANTHER" id="PTHR42852">
    <property type="entry name" value="THIOL:DISULFIDE INTERCHANGE PROTEIN DSBE"/>
    <property type="match status" value="1"/>
</dbReference>
<dbReference type="PANTHER" id="PTHR42852:SF6">
    <property type="entry name" value="THIOL:DISULFIDE INTERCHANGE PROTEIN DSBE"/>
    <property type="match status" value="1"/>
</dbReference>
<evidence type="ECO:0000313" key="7">
    <source>
        <dbReference type="EMBL" id="XAU15927.1"/>
    </source>
</evidence>
<dbReference type="PROSITE" id="PS51352">
    <property type="entry name" value="THIOREDOXIN_2"/>
    <property type="match status" value="1"/>
</dbReference>
<keyword evidence="2" id="KW-0201">Cytochrome c-type biogenesis</keyword>
<gene>
    <name evidence="7" type="ORF">WCY31_04285</name>
</gene>
<evidence type="ECO:0000256" key="5">
    <source>
        <dbReference type="SAM" id="SignalP"/>
    </source>
</evidence>
<feature type="domain" description="Thioredoxin" evidence="6">
    <location>
        <begin position="15"/>
        <end position="169"/>
    </location>
</feature>